<dbReference type="Pfam" id="PF10145">
    <property type="entry name" value="PhageMin_Tail"/>
    <property type="match status" value="1"/>
</dbReference>
<feature type="transmembrane region" description="Helical" evidence="3">
    <location>
        <begin position="655"/>
        <end position="674"/>
    </location>
</feature>
<gene>
    <name evidence="5" type="ORF">P7H47_09260</name>
</gene>
<dbReference type="PANTHER" id="PTHR37813">
    <property type="entry name" value="FELS-2 PROPHAGE PROTEIN"/>
    <property type="match status" value="1"/>
</dbReference>
<protein>
    <submittedName>
        <fullName evidence="5">Phage tail tape measure protein</fullName>
    </submittedName>
</protein>
<reference evidence="5" key="1">
    <citation type="submission" date="2023-03" db="EMBL/GenBank/DDBJ databases">
        <authorList>
            <person name="Shen W."/>
            <person name="Cai J."/>
        </authorList>
    </citation>
    <scope>NUCLEOTIDE SEQUENCE</scope>
    <source>
        <strain evidence="5">B245-2</strain>
    </source>
</reference>
<keyword evidence="3" id="KW-0812">Transmembrane</keyword>
<dbReference type="InterPro" id="IPR010090">
    <property type="entry name" value="Phage_tape_meas"/>
</dbReference>
<evidence type="ECO:0000256" key="1">
    <source>
        <dbReference type="ARBA" id="ARBA00022612"/>
    </source>
</evidence>
<keyword evidence="1" id="KW-1188">Viral release from host cell</keyword>
<dbReference type="Gene3D" id="1.20.120.20">
    <property type="entry name" value="Apolipoprotein"/>
    <property type="match status" value="2"/>
</dbReference>
<name>A0AAW8TX41_9ENTE</name>
<evidence type="ECO:0000256" key="2">
    <source>
        <dbReference type="SAM" id="Coils"/>
    </source>
</evidence>
<proteinExistence type="predicted"/>
<comment type="caution">
    <text evidence="5">The sequence shown here is derived from an EMBL/GenBank/DDBJ whole genome shotgun (WGS) entry which is preliminary data.</text>
</comment>
<evidence type="ECO:0000259" key="4">
    <source>
        <dbReference type="Pfam" id="PF10145"/>
    </source>
</evidence>
<keyword evidence="3" id="KW-1133">Transmembrane helix</keyword>
<feature type="transmembrane region" description="Helical" evidence="3">
    <location>
        <begin position="624"/>
        <end position="643"/>
    </location>
</feature>
<feature type="domain" description="Phage tail tape measure protein" evidence="4">
    <location>
        <begin position="301"/>
        <end position="487"/>
    </location>
</feature>
<dbReference type="PANTHER" id="PTHR37813:SF1">
    <property type="entry name" value="FELS-2 PROPHAGE PROTEIN"/>
    <property type="match status" value="1"/>
</dbReference>
<evidence type="ECO:0000313" key="5">
    <source>
        <dbReference type="EMBL" id="MDT2797423.1"/>
    </source>
</evidence>
<feature type="coiled-coil region" evidence="2">
    <location>
        <begin position="23"/>
        <end position="130"/>
    </location>
</feature>
<organism evidence="5 6">
    <name type="scientific">Enterococcus cecorum</name>
    <dbReference type="NCBI Taxonomy" id="44008"/>
    <lineage>
        <taxon>Bacteria</taxon>
        <taxon>Bacillati</taxon>
        <taxon>Bacillota</taxon>
        <taxon>Bacilli</taxon>
        <taxon>Lactobacillales</taxon>
        <taxon>Enterococcaceae</taxon>
        <taxon>Enterococcus</taxon>
    </lineage>
</organism>
<feature type="transmembrane region" description="Helical" evidence="3">
    <location>
        <begin position="573"/>
        <end position="592"/>
    </location>
</feature>
<keyword evidence="2" id="KW-0175">Coiled coil</keyword>
<accession>A0AAW8TX41</accession>
<feature type="transmembrane region" description="Helical" evidence="3">
    <location>
        <begin position="599"/>
        <end position="618"/>
    </location>
</feature>
<evidence type="ECO:0000256" key="3">
    <source>
        <dbReference type="SAM" id="Phobius"/>
    </source>
</evidence>
<sequence length="889" mass="96164">MADRVKGITIEIDGNTQGLDKALKSVNDKSVKLNKELKDVNKLLKFDPGNAELVAQKQKLLSEQVENTKTKLNALKQAQSQVEQQFQKGEIDEGQYRNFQREIASTEQSLRSYESQLKNLESSQTALGQNTKRLETFFEASKTSVDDYADILGNKLTAAIKGGYANADQLEVAINKIGREFTEGKTDVSEFKRVLDSVDDGNSIDEIRNDLEQLRPSADEASESMDDLAESVTQGNMMQAGEIISGLGDKIVDLGGKAVEASLQYQQSLGILKANTTLSKQELEQLGGVAQNVFKSGVTDSIDEATQATALMKQSFGDLNNQQLTQLTGQVMTLSQRTGTDVNENVRAASKLMQAFGLDAQSAFDLVASGYQNGLNKSGDFTDTLNEYAPLFQEAGFSAQDMFEVLKNGTENGAMNTDKVADAVKELQIRLGDGSFEKVMGSFSQNTQDAFNKWKEGKATVKDVATSIQNDLKNMSPEQQQQALSQLSTQFEDLGTKAGSSLFDIKGGFDDVKGAMDSATESDPSQKWQSTWNEFAASMQQIGTDILTALQPVLDFVSKMIEAFGNLPTPIRIFIEVIAGLIGVFALLAPIIASIISIVSALAPVFSAIAGVVGTVAGVLSGPLVLGIAAAIGAVVGIIAVIMNWSTIWNWIQGVIAAFSAWFSATWQSISAWFSSVLSAISSTASSVWNGILSTIQSIVNGISNVISNVWNTIKSVTSSVWNGIKSAIEGTINAAKDAVSRGINAIKNLFNFKISWPHIPLPHFRVSGSANPLDWLKGKLPSIGIDWYAKGGILTRPTVFGMNGNNLMVGGEAGKEAVAPLSDLMDYVRQAVKEEVGSNTELFMQMISLLTVIANKDLDIYLNASKINEEIEKIQTRNENRWKEVRGV</sequence>
<dbReference type="Proteomes" id="UP001255696">
    <property type="component" value="Unassembled WGS sequence"/>
</dbReference>
<dbReference type="RefSeq" id="WP_311898185.1">
    <property type="nucleotide sequence ID" value="NZ_JARQBI010000024.1"/>
</dbReference>
<dbReference type="AlphaFoldDB" id="A0AAW8TX41"/>
<dbReference type="EMBL" id="JARQBI010000024">
    <property type="protein sequence ID" value="MDT2797423.1"/>
    <property type="molecule type" value="Genomic_DNA"/>
</dbReference>
<keyword evidence="3" id="KW-0472">Membrane</keyword>
<evidence type="ECO:0000313" key="6">
    <source>
        <dbReference type="Proteomes" id="UP001255696"/>
    </source>
</evidence>